<dbReference type="Proteomes" id="UP000282247">
    <property type="component" value="Segment"/>
</dbReference>
<keyword evidence="1" id="KW-0238">DNA-binding</keyword>
<dbReference type="Pfam" id="PF07508">
    <property type="entry name" value="Recombinase"/>
    <property type="match status" value="1"/>
</dbReference>
<keyword evidence="2" id="KW-0233">DNA recombination</keyword>
<evidence type="ECO:0000256" key="1">
    <source>
        <dbReference type="ARBA" id="ARBA00023125"/>
    </source>
</evidence>
<sequence>MTLPDIPATFHGSPLAGEPWIGYIRVSTWKEEKISPELQRTAIEQWAERTGRRIVDWIIDLDESGRHFKRKIMGGIERIERREVRGIAVWRYSRFGRNRTGNAANLARVEAVGGLLESATEPIDASTAIGRLARGMYMEFAAFESDRAGEQWKETHEHRLAAKLPATGRPRFGYIWHRRRIPDPTAPDGIRLQQERYALHHDHASVVEELYERKIEEHDGFNSLVHWLNEELVIPTMRGKAWGVSSLSRYLDSGFAAGLLRTHDKTCPCGYSSGTKSRCPDNRFIYLPGAQPRIITPDQWEAYKEHRKLTKATPPRARKATYPLTGLVRHGYCRFHVSAASYTSHGEQLRGHLLVCSRHKSANRLDCPKGLSVKREYVEGEVLTWLKREAAPGIDATPSVPAQRAELVEDPRARAQRERARLQVELSKVEGALDRLVMDNAMNPEKYPADSFARVRDQFAGQRGTIIKAMAELGEAEATPTREEFVPLMLGLVAAWEHMQPIEKNALLRQLVRRVVCHDIRREGSRWIETRVEVHPVFEPDPWAPIMGEVVARRDEPAEVDDRADGETLF</sequence>
<evidence type="ECO:0000259" key="3">
    <source>
        <dbReference type="PROSITE" id="PS51737"/>
    </source>
</evidence>
<dbReference type="InterPro" id="IPR038109">
    <property type="entry name" value="DNA_bind_recomb_sf"/>
</dbReference>
<reference evidence="4 5" key="1">
    <citation type="submission" date="2018-08" db="EMBL/GenBank/DDBJ databases">
        <authorList>
            <person name="Amani N.Z."/>
            <person name="Ambroziak M.E."/>
            <person name="Biju A."/>
            <person name="Bushnell W."/>
            <person name="Calia C.N."/>
            <person name="Chen Y.J."/>
            <person name="Hill L.T."/>
            <person name="Karpinska S."/>
            <person name="Martinez K.C."/>
            <person name="Medwid J.R."/>
            <person name="Nguyen C."/>
            <person name="Oliver A."/>
            <person name="Pham J.P."/>
            <person name="Ramsey M.R."/>
            <person name="Ravi S."/>
            <person name="Sardina J.R."/>
            <person name="Senecal S.L."/>
            <person name="Sheen J."/>
            <person name="Shende N.V."/>
            <person name="Shi C.Y."/>
            <person name="Stuart L.C."/>
            <person name="Vu L."/>
            <person name="Wang L.Q."/>
            <person name="West L.J."/>
            <person name="Westgaard A.C."/>
            <person name="Liu R.B."/>
            <person name="Pierce E.C."/>
            <person name="Mohan S."/>
            <person name="Pogliano J."/>
            <person name="Delesalle V.A."/>
            <person name="Garlena R.A."/>
            <person name="Russell D.A."/>
            <person name="Pope W.H."/>
            <person name="Jacobs-Sera D."/>
            <person name="Hatfull G.F."/>
        </authorList>
    </citation>
    <scope>NUCLEOTIDE SEQUENCE [LARGE SCALE GENOMIC DNA]</scope>
</reference>
<dbReference type="SUPFAM" id="SSF53041">
    <property type="entry name" value="Resolvase-like"/>
    <property type="match status" value="1"/>
</dbReference>
<name>A0A386KLJ0_9CAUD</name>
<dbReference type="Pfam" id="PF00239">
    <property type="entry name" value="Resolvase"/>
    <property type="match status" value="1"/>
</dbReference>
<evidence type="ECO:0000313" key="4">
    <source>
        <dbReference type="EMBL" id="AYD86220.1"/>
    </source>
</evidence>
<protein>
    <submittedName>
        <fullName evidence="4">Serine integrase</fullName>
    </submittedName>
</protein>
<evidence type="ECO:0000313" key="5">
    <source>
        <dbReference type="Proteomes" id="UP000282247"/>
    </source>
</evidence>
<dbReference type="PANTHER" id="PTHR30461:SF2">
    <property type="entry name" value="SERINE RECOMBINASE PINE-RELATED"/>
    <property type="match status" value="1"/>
</dbReference>
<dbReference type="GO" id="GO:0003677">
    <property type="term" value="F:DNA binding"/>
    <property type="evidence" value="ECO:0007669"/>
    <property type="project" value="UniProtKB-KW"/>
</dbReference>
<feature type="domain" description="Recombinase" evidence="3">
    <location>
        <begin position="187"/>
        <end position="313"/>
    </location>
</feature>
<dbReference type="EMBL" id="MH825699">
    <property type="protein sequence ID" value="AYD86220.1"/>
    <property type="molecule type" value="Genomic_DNA"/>
</dbReference>
<dbReference type="InterPro" id="IPR050639">
    <property type="entry name" value="SSR_resolvase"/>
</dbReference>
<dbReference type="InterPro" id="IPR011109">
    <property type="entry name" value="DNA_bind_recombinase_dom"/>
</dbReference>
<dbReference type="Gene3D" id="3.40.50.1390">
    <property type="entry name" value="Resolvase, N-terminal catalytic domain"/>
    <property type="match status" value="1"/>
</dbReference>
<dbReference type="KEGG" id="vg:55004013"/>
<accession>A0A386KLJ0</accession>
<dbReference type="RefSeq" id="YP_009812940.1">
    <property type="nucleotide sequence ID" value="NC_048072.1"/>
</dbReference>
<dbReference type="GeneID" id="55004013"/>
<proteinExistence type="predicted"/>
<dbReference type="PANTHER" id="PTHR30461">
    <property type="entry name" value="DNA-INVERTASE FROM LAMBDOID PROPHAGE"/>
    <property type="match status" value="1"/>
</dbReference>
<dbReference type="CDD" id="cd00338">
    <property type="entry name" value="Ser_Recombinase"/>
    <property type="match status" value="1"/>
</dbReference>
<dbReference type="GO" id="GO:0000150">
    <property type="term" value="F:DNA strand exchange activity"/>
    <property type="evidence" value="ECO:0007669"/>
    <property type="project" value="InterPro"/>
</dbReference>
<dbReference type="InterPro" id="IPR006119">
    <property type="entry name" value="Resolv_N"/>
</dbReference>
<dbReference type="PROSITE" id="PS51737">
    <property type="entry name" value="RECOMBINASE_DNA_BIND"/>
    <property type="match status" value="1"/>
</dbReference>
<dbReference type="SMART" id="SM00857">
    <property type="entry name" value="Resolvase"/>
    <property type="match status" value="1"/>
</dbReference>
<dbReference type="InterPro" id="IPR036162">
    <property type="entry name" value="Resolvase-like_N_sf"/>
</dbReference>
<dbReference type="Gene3D" id="3.90.1750.20">
    <property type="entry name" value="Putative Large Serine Recombinase, Chain B, Domain 2"/>
    <property type="match status" value="1"/>
</dbReference>
<organism evidence="4 5">
    <name type="scientific">Streptomyces phage Darolandstone</name>
    <dbReference type="NCBI Taxonomy" id="2315716"/>
    <lineage>
        <taxon>Viruses</taxon>
        <taxon>Duplodnaviria</taxon>
        <taxon>Heunggongvirae</taxon>
        <taxon>Uroviricota</taxon>
        <taxon>Caudoviricetes</taxon>
        <taxon>Raleighvirus</taxon>
        <taxon>Raleighvirus darolandstone</taxon>
    </lineage>
</organism>
<keyword evidence="5" id="KW-1185">Reference proteome</keyword>
<evidence type="ECO:0000256" key="2">
    <source>
        <dbReference type="ARBA" id="ARBA00023172"/>
    </source>
</evidence>
<gene>
    <name evidence="4" type="primary">29</name>
    <name evidence="4" type="ORF">SEA_DAROLANDSTONE_29</name>
</gene>